<gene>
    <name evidence="1" type="ORF">HW554_06580</name>
</gene>
<sequence length="69" mass="7653">MQAQPQADAVPAWNCAGCRLCSLTPQRQLCQLRHLLRWHEARLNAAALHHLPASDPIPPISLTDPSHDI</sequence>
<evidence type="ECO:0000313" key="1">
    <source>
        <dbReference type="EMBL" id="NVO30866.1"/>
    </source>
</evidence>
<proteinExistence type="predicted"/>
<keyword evidence="2" id="KW-1185">Reference proteome</keyword>
<dbReference type="AlphaFoldDB" id="A0A7Y7PN25"/>
<dbReference type="EMBL" id="JABKAU010000009">
    <property type="protein sequence ID" value="NVO30866.1"/>
    <property type="molecule type" value="Genomic_DNA"/>
</dbReference>
<organism evidence="1 2">
    <name type="scientific">Hymenobacter lapidiphilus</name>
    <dbReference type="NCBI Taxonomy" id="2608003"/>
    <lineage>
        <taxon>Bacteria</taxon>
        <taxon>Pseudomonadati</taxon>
        <taxon>Bacteroidota</taxon>
        <taxon>Cytophagia</taxon>
        <taxon>Cytophagales</taxon>
        <taxon>Hymenobacteraceae</taxon>
        <taxon>Hymenobacter</taxon>
    </lineage>
</organism>
<accession>A0A7Y7PN25</accession>
<dbReference type="Proteomes" id="UP000565521">
    <property type="component" value="Unassembled WGS sequence"/>
</dbReference>
<name>A0A7Y7PN25_9BACT</name>
<evidence type="ECO:0000313" key="2">
    <source>
        <dbReference type="Proteomes" id="UP000565521"/>
    </source>
</evidence>
<comment type="caution">
    <text evidence="1">The sequence shown here is derived from an EMBL/GenBank/DDBJ whole genome shotgun (WGS) entry which is preliminary data.</text>
</comment>
<reference evidence="1 2" key="1">
    <citation type="submission" date="2020-05" db="EMBL/GenBank/DDBJ databases">
        <title>Hymenobacter terrestris sp. nov. and Hymenobacter lapidiphilus sp. nov., isolated from regoliths in Antarctica.</title>
        <authorList>
            <person name="Sedlacek I."/>
            <person name="Pantucek R."/>
            <person name="Zeman M."/>
            <person name="Holochova P."/>
            <person name="Kralova S."/>
            <person name="Stankova E."/>
            <person name="Sedo O."/>
            <person name="Micenkova L."/>
            <person name="Svec P."/>
            <person name="Gupta V."/>
            <person name="Sood U."/>
            <person name="Korpole U.S."/>
            <person name="Lal R."/>
        </authorList>
    </citation>
    <scope>NUCLEOTIDE SEQUENCE [LARGE SCALE GENOMIC DNA]</scope>
    <source>
        <strain evidence="1 2">P5342</strain>
    </source>
</reference>
<protein>
    <submittedName>
        <fullName evidence="1">Uncharacterized protein</fullName>
    </submittedName>
</protein>
<dbReference type="RefSeq" id="WP_176907785.1">
    <property type="nucleotide sequence ID" value="NZ_JABKAU010000009.1"/>
</dbReference>